<dbReference type="HOGENOM" id="CLU_020866_2_1_6"/>
<proteinExistence type="predicted"/>
<dbReference type="Pfam" id="PF13148">
    <property type="entry name" value="DUF3987"/>
    <property type="match status" value="1"/>
</dbReference>
<reference evidence="1 2" key="1">
    <citation type="submission" date="2013-02" db="EMBL/GenBank/DDBJ databases">
        <title>The Genome Sequence of Acinetobacter parvus NIPH 1103.</title>
        <authorList>
            <consortium name="The Broad Institute Genome Sequencing Platform"/>
            <consortium name="The Broad Institute Genome Sequencing Center for Infectious Disease"/>
            <person name="Cerqueira G."/>
            <person name="Feldgarden M."/>
            <person name="Courvalin P."/>
            <person name="Perichon B."/>
            <person name="Grillot-Courvalin C."/>
            <person name="Clermont D."/>
            <person name="Rocha E."/>
            <person name="Yoon E.-J."/>
            <person name="Nemec A."/>
            <person name="Walker B."/>
            <person name="Young S.K."/>
            <person name="Zeng Q."/>
            <person name="Gargeya S."/>
            <person name="Fitzgerald M."/>
            <person name="Haas B."/>
            <person name="Abouelleil A."/>
            <person name="Alvarado L."/>
            <person name="Arachchi H.M."/>
            <person name="Berlin A.M."/>
            <person name="Chapman S.B."/>
            <person name="Dewar J."/>
            <person name="Goldberg J."/>
            <person name="Griggs A."/>
            <person name="Gujja S."/>
            <person name="Hansen M."/>
            <person name="Howarth C."/>
            <person name="Imamovic A."/>
            <person name="Larimer J."/>
            <person name="McCowan C."/>
            <person name="Murphy C."/>
            <person name="Neiman D."/>
            <person name="Pearson M."/>
            <person name="Priest M."/>
            <person name="Roberts A."/>
            <person name="Saif S."/>
            <person name="Shea T."/>
            <person name="Sisk P."/>
            <person name="Sykes S."/>
            <person name="Wortman J."/>
            <person name="Nusbaum C."/>
            <person name="Birren B."/>
        </authorList>
    </citation>
    <scope>NUCLEOTIDE SEQUENCE [LARGE SCALE GENOMIC DNA]</scope>
    <source>
        <strain evidence="1 2">NIPH 1103</strain>
    </source>
</reference>
<gene>
    <name evidence="1" type="ORF">F989_01974</name>
</gene>
<dbReference type="STRING" id="134533.GCA_001485085_02115"/>
<protein>
    <recommendedName>
        <fullName evidence="3">DUF3987 domain-containing protein</fullName>
    </recommendedName>
</protein>
<comment type="caution">
    <text evidence="1">The sequence shown here is derived from an EMBL/GenBank/DDBJ whole genome shotgun (WGS) entry which is preliminary data.</text>
</comment>
<dbReference type="InterPro" id="IPR025048">
    <property type="entry name" value="DUF3987"/>
</dbReference>
<sequence>MDNDSDKQIKIGEFSLNSSSDQNGLNSTVKTTEAWGCIIQPGSFTVADRLDYPIDGFPQIIKEAIEAISEYVQAPIAMAAQCVLGTISHIAQGKVNAPNFYSIYGEPCALFLLTEGQSGSRKSTSKRLADYALKEHERRKYDAYQKNFQEWTHALASCVKKEQKTFLVENNQPKDPSSIFSDITLESLLGLYIDGSIIDASISSDEAGQFFGGHTMKSDTRNLAVASFTKLFDDGSVERTRSKSNLNGSGRAHDVRLTFNLQGQREILIEALKDPVLRGQGFLARFILTVPENLAGRRFQNKESQDKDASSDCRLIAYWERCKFLLNESTNQRYVILLDDEAKKVDLAFYNEIELLQGRGKCYEYLQAFASRASQLARRLATVLTYFEGKAFISKEILSVACEVIRFSLNEWLRYTEVEVDKESDAEKLIKNLTAKCNKQNTNRILKTLALKGAPSHLRKVKYFDEILMELIQSNHLRLETINKSVYIELNPLLLL</sequence>
<evidence type="ECO:0000313" key="2">
    <source>
        <dbReference type="Proteomes" id="UP000018426"/>
    </source>
</evidence>
<dbReference type="AlphaFoldDB" id="N8RHP2"/>
<dbReference type="Proteomes" id="UP000018426">
    <property type="component" value="Unassembled WGS sequence"/>
</dbReference>
<evidence type="ECO:0000313" key="1">
    <source>
        <dbReference type="EMBL" id="ENU33039.1"/>
    </source>
</evidence>
<dbReference type="EMBL" id="APOL01000034">
    <property type="protein sequence ID" value="ENU33039.1"/>
    <property type="molecule type" value="Genomic_DNA"/>
</dbReference>
<name>N8RHP2_9GAMM</name>
<evidence type="ECO:0008006" key="3">
    <source>
        <dbReference type="Google" id="ProtNLM"/>
    </source>
</evidence>
<organism evidence="1 2">
    <name type="scientific">Acinetobacter parvus NIPH 1103</name>
    <dbReference type="NCBI Taxonomy" id="1217671"/>
    <lineage>
        <taxon>Bacteria</taxon>
        <taxon>Pseudomonadati</taxon>
        <taxon>Pseudomonadota</taxon>
        <taxon>Gammaproteobacteria</taxon>
        <taxon>Moraxellales</taxon>
        <taxon>Moraxellaceae</taxon>
        <taxon>Acinetobacter</taxon>
    </lineage>
</organism>
<accession>N8RHP2</accession>
<dbReference type="PATRIC" id="fig|1217671.3.peg.1948"/>